<dbReference type="InterPro" id="IPR027417">
    <property type="entry name" value="P-loop_NTPase"/>
</dbReference>
<feature type="binding site" evidence="10">
    <location>
        <begin position="241"/>
        <end position="246"/>
    </location>
    <ligand>
        <name>GTP</name>
        <dbReference type="ChEBI" id="CHEBI:37565"/>
    </ligand>
</feature>
<organism evidence="13 14">
    <name type="scientific">Desulfonema ishimotonii</name>
    <dbReference type="NCBI Taxonomy" id="45657"/>
    <lineage>
        <taxon>Bacteria</taxon>
        <taxon>Pseudomonadati</taxon>
        <taxon>Thermodesulfobacteriota</taxon>
        <taxon>Desulfobacteria</taxon>
        <taxon>Desulfobacterales</taxon>
        <taxon>Desulfococcaceae</taxon>
        <taxon>Desulfonema</taxon>
    </lineage>
</organism>
<feature type="binding site" evidence="10">
    <location>
        <position position="241"/>
    </location>
    <ligand>
        <name>K(+)</name>
        <dbReference type="ChEBI" id="CHEBI:29103"/>
    </ligand>
</feature>
<dbReference type="InterPro" id="IPR005225">
    <property type="entry name" value="Small_GTP-bd"/>
</dbReference>
<gene>
    <name evidence="10" type="primary">mnmE</name>
    <name evidence="10" type="synonym">trmE</name>
    <name evidence="13" type="ORF">DENIS_4799</name>
</gene>
<sequence length="468" mass="50929">MDSLTIAAIATPVGMGGIGIIRISGADALPIARSVFIRAAAPDDGGERTALPPVPESHRFYHGYIRASETDRILDEVLLVLMRAPRSYTREDVVEIHAHAGPAALRAILNLVLKQGARLAGPGEFTRRAFLNGRIDLTQAEGVMDMISAQTDRSLDIATAQLRGGLGDAVAAIREPLSRILAHTEAAIDFPEDVGEEIDADDLLRALTRRVIRPLETLAERYEDGHILRDGLSVVVAGRPNVGKSSLMNVLLRQDRAIVTPIPGTTRDTLEEQLSIRGIPVMLSDTAGLHETSDPVEKIGIERACARLEAAELVLFMTDAGLPPTEQDHAICQMIRHKPVIWVINKVDLVEKPFVPNIPDEWAAWPRIGISARHGDGIDALRDLIAETVLTSSLECESVVIPNLRHRVAIEESLASLREAVSGIDAGMPFELVNIDVREAFDRLGDILGITVREDVLDHIFSNFCIGK</sequence>
<comment type="subcellular location">
    <subcellularLocation>
        <location evidence="10">Cytoplasm</location>
    </subcellularLocation>
</comment>
<feature type="binding site" evidence="10">
    <location>
        <position position="265"/>
    </location>
    <ligand>
        <name>K(+)</name>
        <dbReference type="ChEBI" id="CHEBI:29103"/>
    </ligand>
</feature>
<dbReference type="RefSeq" id="WP_124330839.1">
    <property type="nucleotide sequence ID" value="NZ_BEXT01000001.1"/>
</dbReference>
<proteinExistence type="inferred from homology"/>
<dbReference type="CDD" id="cd14858">
    <property type="entry name" value="TrmE_N"/>
    <property type="match status" value="1"/>
</dbReference>
<dbReference type="FunFam" id="3.30.1360.120:FF:000003">
    <property type="entry name" value="tRNA modification GTPase MnmE"/>
    <property type="match status" value="1"/>
</dbReference>
<evidence type="ECO:0000259" key="12">
    <source>
        <dbReference type="PROSITE" id="PS51709"/>
    </source>
</evidence>
<dbReference type="GO" id="GO:0042802">
    <property type="term" value="F:identical protein binding"/>
    <property type="evidence" value="ECO:0007669"/>
    <property type="project" value="UniProtKB-ARBA"/>
</dbReference>
<dbReference type="InterPro" id="IPR006073">
    <property type="entry name" value="GTP-bd"/>
</dbReference>
<dbReference type="Pfam" id="PF12631">
    <property type="entry name" value="MnmE_helical"/>
    <property type="match status" value="1"/>
</dbReference>
<keyword evidence="9 10" id="KW-0342">GTP-binding</keyword>
<comment type="function">
    <text evidence="10">Exhibits a very high intrinsic GTPase hydrolysis rate. Involved in the addition of a carboxymethylaminomethyl (cmnm) group at the wobble position (U34) of certain tRNAs, forming tRNA-cmnm(5)s(2)U34.</text>
</comment>
<feature type="binding site" evidence="10">
    <location>
        <position position="134"/>
    </location>
    <ligand>
        <name>(6S)-5-formyl-5,6,7,8-tetrahydrofolate</name>
        <dbReference type="ChEBI" id="CHEBI:57457"/>
    </ligand>
</feature>
<dbReference type="AlphaFoldDB" id="A0A401G3P6"/>
<dbReference type="InterPro" id="IPR004520">
    <property type="entry name" value="GTPase_MnmE"/>
</dbReference>
<feature type="binding site" evidence="10">
    <location>
        <position position="95"/>
    </location>
    <ligand>
        <name>(6S)-5-formyl-5,6,7,8-tetrahydrofolate</name>
        <dbReference type="ChEBI" id="CHEBI:57457"/>
    </ligand>
</feature>
<evidence type="ECO:0000256" key="3">
    <source>
        <dbReference type="ARBA" id="ARBA00022694"/>
    </source>
</evidence>
<name>A0A401G3P6_9BACT</name>
<dbReference type="PROSITE" id="PS51709">
    <property type="entry name" value="G_TRME"/>
    <property type="match status" value="1"/>
</dbReference>
<evidence type="ECO:0000256" key="10">
    <source>
        <dbReference type="HAMAP-Rule" id="MF_00379"/>
    </source>
</evidence>
<keyword evidence="8 10" id="KW-0630">Potassium</keyword>
<dbReference type="GO" id="GO:0003924">
    <property type="term" value="F:GTPase activity"/>
    <property type="evidence" value="ECO:0007669"/>
    <property type="project" value="UniProtKB-UniRule"/>
</dbReference>
<dbReference type="NCBIfam" id="NF003661">
    <property type="entry name" value="PRK05291.1-3"/>
    <property type="match status" value="1"/>
</dbReference>
<keyword evidence="3 10" id="KW-0819">tRNA processing</keyword>
<keyword evidence="7 10" id="KW-0460">Magnesium</keyword>
<evidence type="ECO:0000256" key="5">
    <source>
        <dbReference type="ARBA" id="ARBA00022741"/>
    </source>
</evidence>
<dbReference type="InterPro" id="IPR027368">
    <property type="entry name" value="MnmE_dom2"/>
</dbReference>
<dbReference type="Gene3D" id="3.30.1360.120">
    <property type="entry name" value="Probable tRNA modification gtpase trme, domain 1"/>
    <property type="match status" value="1"/>
</dbReference>
<dbReference type="EC" id="3.6.-.-" evidence="10"/>
<keyword evidence="4 10" id="KW-0479">Metal-binding</keyword>
<dbReference type="Proteomes" id="UP000288096">
    <property type="component" value="Unassembled WGS sequence"/>
</dbReference>
<feature type="domain" description="TrmE-type G" evidence="12">
    <location>
        <begin position="231"/>
        <end position="390"/>
    </location>
</feature>
<dbReference type="Pfam" id="PF10396">
    <property type="entry name" value="TrmE_N"/>
    <property type="match status" value="1"/>
</dbReference>
<feature type="binding site" evidence="10">
    <location>
        <position position="266"/>
    </location>
    <ligand>
        <name>Mg(2+)</name>
        <dbReference type="ChEBI" id="CHEBI:18420"/>
    </ligand>
</feature>
<protein>
    <recommendedName>
        <fullName evidence="10">tRNA modification GTPase MnmE</fullName>
        <ecNumber evidence="10">3.6.-.-</ecNumber>
    </recommendedName>
</protein>
<reference evidence="14" key="1">
    <citation type="submission" date="2017-11" db="EMBL/GenBank/DDBJ databases">
        <authorList>
            <person name="Watanabe M."/>
            <person name="Kojima H."/>
        </authorList>
    </citation>
    <scope>NUCLEOTIDE SEQUENCE [LARGE SCALE GENOMIC DNA]</scope>
    <source>
        <strain evidence="14">Tokyo 01</strain>
    </source>
</reference>
<dbReference type="InterPro" id="IPR027266">
    <property type="entry name" value="TrmE/GcvT-like"/>
</dbReference>
<dbReference type="PANTHER" id="PTHR42714:SF2">
    <property type="entry name" value="TRNA MODIFICATION GTPASE GTPBP3, MITOCHONDRIAL"/>
    <property type="match status" value="1"/>
</dbReference>
<keyword evidence="14" id="KW-1185">Reference proteome</keyword>
<dbReference type="FunFam" id="3.40.50.300:FF:001376">
    <property type="entry name" value="tRNA modification GTPase MnmE"/>
    <property type="match status" value="1"/>
</dbReference>
<comment type="similarity">
    <text evidence="1 10 11">Belongs to the TRAFAC class TrmE-Era-EngA-EngB-Septin-like GTPase superfamily. TrmE GTPase family.</text>
</comment>
<comment type="caution">
    <text evidence="13">The sequence shown here is derived from an EMBL/GenBank/DDBJ whole genome shotgun (WGS) entry which is preliminary data.</text>
</comment>
<evidence type="ECO:0000256" key="7">
    <source>
        <dbReference type="ARBA" id="ARBA00022842"/>
    </source>
</evidence>
<dbReference type="GO" id="GO:0005829">
    <property type="term" value="C:cytosol"/>
    <property type="evidence" value="ECO:0007669"/>
    <property type="project" value="TreeGrafter"/>
</dbReference>
<dbReference type="Gene3D" id="1.20.120.430">
    <property type="entry name" value="tRNA modification GTPase MnmE domain 2"/>
    <property type="match status" value="1"/>
</dbReference>
<dbReference type="OrthoDB" id="9805918at2"/>
<dbReference type="SUPFAM" id="SSF52540">
    <property type="entry name" value="P-loop containing nucleoside triphosphate hydrolases"/>
    <property type="match status" value="1"/>
</dbReference>
<evidence type="ECO:0000256" key="4">
    <source>
        <dbReference type="ARBA" id="ARBA00022723"/>
    </source>
</evidence>
<dbReference type="HAMAP" id="MF_00379">
    <property type="entry name" value="GTPase_MnmE"/>
    <property type="match status" value="1"/>
</dbReference>
<feature type="binding site" evidence="10">
    <location>
        <position position="262"/>
    </location>
    <ligand>
        <name>K(+)</name>
        <dbReference type="ChEBI" id="CHEBI:29103"/>
    </ligand>
</feature>
<comment type="subunit">
    <text evidence="10">Homodimer. Heterotetramer of two MnmE and two MnmG subunits.</text>
</comment>
<comment type="cofactor">
    <cofactor evidence="10">
        <name>K(+)</name>
        <dbReference type="ChEBI" id="CHEBI:29103"/>
    </cofactor>
    <text evidence="10">Binds 1 potassium ion per subunit.</text>
</comment>
<dbReference type="InterPro" id="IPR018948">
    <property type="entry name" value="GTP-bd_TrmE_N"/>
</dbReference>
<feature type="binding site" evidence="10">
    <location>
        <position position="260"/>
    </location>
    <ligand>
        <name>K(+)</name>
        <dbReference type="ChEBI" id="CHEBI:29103"/>
    </ligand>
</feature>
<evidence type="ECO:0000256" key="11">
    <source>
        <dbReference type="RuleBase" id="RU003313"/>
    </source>
</evidence>
<keyword evidence="6 10" id="KW-0378">Hydrolase</keyword>
<accession>A0A401G3P6</accession>
<dbReference type="Pfam" id="PF01926">
    <property type="entry name" value="MMR_HSR1"/>
    <property type="match status" value="1"/>
</dbReference>
<dbReference type="GO" id="GO:0002098">
    <property type="term" value="P:tRNA wobble uridine modification"/>
    <property type="evidence" value="ECO:0007669"/>
    <property type="project" value="TreeGrafter"/>
</dbReference>
<dbReference type="GO" id="GO:0030488">
    <property type="term" value="P:tRNA methylation"/>
    <property type="evidence" value="ECO:0007669"/>
    <property type="project" value="TreeGrafter"/>
</dbReference>
<dbReference type="InterPro" id="IPR031168">
    <property type="entry name" value="G_TrmE"/>
</dbReference>
<evidence type="ECO:0000256" key="2">
    <source>
        <dbReference type="ARBA" id="ARBA00022490"/>
    </source>
</evidence>
<evidence type="ECO:0000313" key="14">
    <source>
        <dbReference type="Proteomes" id="UP000288096"/>
    </source>
</evidence>
<dbReference type="InterPro" id="IPR025867">
    <property type="entry name" value="MnmE_helical"/>
</dbReference>
<feature type="binding site" evidence="10">
    <location>
        <position position="245"/>
    </location>
    <ligand>
        <name>Mg(2+)</name>
        <dbReference type="ChEBI" id="CHEBI:18420"/>
    </ligand>
</feature>
<evidence type="ECO:0000256" key="6">
    <source>
        <dbReference type="ARBA" id="ARBA00022801"/>
    </source>
</evidence>
<dbReference type="PANTHER" id="PTHR42714">
    <property type="entry name" value="TRNA MODIFICATION GTPASE GTPBP3"/>
    <property type="match status" value="1"/>
</dbReference>
<dbReference type="NCBIfam" id="TIGR00231">
    <property type="entry name" value="small_GTP"/>
    <property type="match status" value="1"/>
</dbReference>
<evidence type="ECO:0000256" key="1">
    <source>
        <dbReference type="ARBA" id="ARBA00011043"/>
    </source>
</evidence>
<reference evidence="14" key="2">
    <citation type="submission" date="2019-01" db="EMBL/GenBank/DDBJ databases">
        <title>Genome sequence of Desulfonema ishimotonii strain Tokyo 01.</title>
        <authorList>
            <person name="Fukui M."/>
        </authorList>
    </citation>
    <scope>NUCLEOTIDE SEQUENCE [LARGE SCALE GENOMIC DNA]</scope>
    <source>
        <strain evidence="14">Tokyo 01</strain>
    </source>
</reference>
<dbReference type="NCBIfam" id="TIGR00450">
    <property type="entry name" value="mnmE_trmE_thdF"/>
    <property type="match status" value="1"/>
</dbReference>
<comment type="caution">
    <text evidence="10">Lacks conserved residue(s) required for the propagation of feature annotation.</text>
</comment>
<feature type="binding site" evidence="10">
    <location>
        <begin position="371"/>
        <end position="373"/>
    </location>
    <ligand>
        <name>GTP</name>
        <dbReference type="ChEBI" id="CHEBI:37565"/>
    </ligand>
</feature>
<feature type="binding site" evidence="10">
    <location>
        <begin position="285"/>
        <end position="288"/>
    </location>
    <ligand>
        <name>GTP</name>
        <dbReference type="ChEBI" id="CHEBI:37565"/>
    </ligand>
</feature>
<dbReference type="GO" id="GO:0005525">
    <property type="term" value="F:GTP binding"/>
    <property type="evidence" value="ECO:0007669"/>
    <property type="project" value="UniProtKB-UniRule"/>
</dbReference>
<dbReference type="Gene3D" id="3.40.50.300">
    <property type="entry name" value="P-loop containing nucleotide triphosphate hydrolases"/>
    <property type="match status" value="1"/>
</dbReference>
<feature type="binding site" evidence="10">
    <location>
        <position position="22"/>
    </location>
    <ligand>
        <name>(6S)-5-formyl-5,6,7,8-tetrahydrofolate</name>
        <dbReference type="ChEBI" id="CHEBI:57457"/>
    </ligand>
</feature>
<dbReference type="CDD" id="cd04164">
    <property type="entry name" value="trmE"/>
    <property type="match status" value="1"/>
</dbReference>
<dbReference type="GO" id="GO:0046872">
    <property type="term" value="F:metal ion binding"/>
    <property type="evidence" value="ECO:0007669"/>
    <property type="project" value="UniProtKB-KW"/>
</dbReference>
<feature type="binding site" evidence="10">
    <location>
        <position position="468"/>
    </location>
    <ligand>
        <name>(6S)-5-formyl-5,6,7,8-tetrahydrofolate</name>
        <dbReference type="ChEBI" id="CHEBI:57457"/>
    </ligand>
</feature>
<evidence type="ECO:0000256" key="8">
    <source>
        <dbReference type="ARBA" id="ARBA00022958"/>
    </source>
</evidence>
<evidence type="ECO:0000313" key="13">
    <source>
        <dbReference type="EMBL" id="GBC63801.1"/>
    </source>
</evidence>
<keyword evidence="5 10" id="KW-0547">Nucleotide-binding</keyword>
<keyword evidence="2 10" id="KW-0963">Cytoplasm</keyword>
<feature type="binding site" evidence="10">
    <location>
        <begin position="260"/>
        <end position="266"/>
    </location>
    <ligand>
        <name>GTP</name>
        <dbReference type="ChEBI" id="CHEBI:37565"/>
    </ligand>
</feature>
<dbReference type="EMBL" id="BEXT01000001">
    <property type="protein sequence ID" value="GBC63801.1"/>
    <property type="molecule type" value="Genomic_DNA"/>
</dbReference>
<evidence type="ECO:0000256" key="9">
    <source>
        <dbReference type="ARBA" id="ARBA00023134"/>
    </source>
</evidence>